<organism evidence="5 6">
    <name type="scientific">Streptomyces tamarix</name>
    <dbReference type="NCBI Taxonomy" id="3078565"/>
    <lineage>
        <taxon>Bacteria</taxon>
        <taxon>Bacillati</taxon>
        <taxon>Actinomycetota</taxon>
        <taxon>Actinomycetes</taxon>
        <taxon>Kitasatosporales</taxon>
        <taxon>Streptomycetaceae</taxon>
        <taxon>Streptomyces</taxon>
    </lineage>
</organism>
<comment type="caution">
    <text evidence="5">The sequence shown here is derived from an EMBL/GenBank/DDBJ whole genome shotgun (WGS) entry which is preliminary data.</text>
</comment>
<accession>A0ABU3QMP6</accession>
<evidence type="ECO:0000259" key="4">
    <source>
        <dbReference type="PROSITE" id="PS51173"/>
    </source>
</evidence>
<dbReference type="PANTHER" id="PTHR30383:SF2">
    <property type="entry name" value="CELLULOSE-BINDING PROTEIN"/>
    <property type="match status" value="1"/>
</dbReference>
<dbReference type="RefSeq" id="WP_315879086.1">
    <property type="nucleotide sequence ID" value="NZ_JAWCTQ010000022.1"/>
</dbReference>
<reference evidence="5 6" key="1">
    <citation type="submission" date="2023-09" db="EMBL/GenBank/DDBJ databases">
        <title>Streptomyces sp. nov.: A antagonism against Alternaria gaisen Producing Streptochlin, Isolated from Tamarix root soil.</title>
        <authorList>
            <person name="Chen Y."/>
        </authorList>
    </citation>
    <scope>NUCLEOTIDE SEQUENCE [LARGE SCALE GENOMIC DNA]</scope>
    <source>
        <strain evidence="5 6">TRM76323</strain>
    </source>
</reference>
<feature type="chain" id="PRO_5045804172" evidence="3">
    <location>
        <begin position="38"/>
        <end position="362"/>
    </location>
</feature>
<dbReference type="CDD" id="cd01833">
    <property type="entry name" value="XynB_like"/>
    <property type="match status" value="1"/>
</dbReference>
<keyword evidence="1 3" id="KW-0732">Signal</keyword>
<dbReference type="InterPro" id="IPR008965">
    <property type="entry name" value="CBM2/CBM3_carb-bd_dom_sf"/>
</dbReference>
<dbReference type="SUPFAM" id="SSF52266">
    <property type="entry name" value="SGNH hydrolase"/>
    <property type="match status" value="1"/>
</dbReference>
<keyword evidence="2" id="KW-0119">Carbohydrate metabolism</keyword>
<dbReference type="PANTHER" id="PTHR30383">
    <property type="entry name" value="THIOESTERASE 1/PROTEASE 1/LYSOPHOSPHOLIPASE L1"/>
    <property type="match status" value="1"/>
</dbReference>
<dbReference type="Pfam" id="PF13472">
    <property type="entry name" value="Lipase_GDSL_2"/>
    <property type="match status" value="1"/>
</dbReference>
<dbReference type="EMBL" id="JAWCTQ010000022">
    <property type="protein sequence ID" value="MDT9684027.1"/>
    <property type="molecule type" value="Genomic_DNA"/>
</dbReference>
<evidence type="ECO:0000313" key="6">
    <source>
        <dbReference type="Proteomes" id="UP001250181"/>
    </source>
</evidence>
<dbReference type="InterPro" id="IPR051532">
    <property type="entry name" value="Ester_Hydrolysis_Enzymes"/>
</dbReference>
<dbReference type="Gene3D" id="3.40.50.1110">
    <property type="entry name" value="SGNH hydrolase"/>
    <property type="match status" value="1"/>
</dbReference>
<dbReference type="InterPro" id="IPR012291">
    <property type="entry name" value="CBM2_carb-bd_dom_sf"/>
</dbReference>
<dbReference type="Pfam" id="PF00553">
    <property type="entry name" value="CBM_2"/>
    <property type="match status" value="1"/>
</dbReference>
<sequence length="362" mass="37333">MPASPLGRPQRFGRLLALFLTCLAALATGLTAQPAAAAPAAPTRVMLLGDSITGNNGCWRALLWQHLQSTGYTGVDFVGTQRNPWCEGEFDIDNEGHGGFLATGIANNNQLPGWLSATDPDIVLMMLGTNDVWSHLPPSTILGAYTTLLGQMRAQNPDVKLVVAQIPPMDPAGCGDCAQGVVALNNAIPGWADAHSTERSPITVVDQWTGFSTATDTTDGVHPNDTTGIRKLESRWYPALTAALDGAGPGPGPDPVPTACKVAVTTNSWNSGLTASLTITNTGTAPVDGWSLGFTLPSGQTLTNGWNATYSSRSGAVTATNAAYNGRIAPGVGVSIGYQATHTGTPAVPTAFTLNGAPCAVA</sequence>
<name>A0ABU3QMP6_9ACTN</name>
<dbReference type="InterPro" id="IPR001919">
    <property type="entry name" value="CBD2"/>
</dbReference>
<evidence type="ECO:0000313" key="5">
    <source>
        <dbReference type="EMBL" id="MDT9684027.1"/>
    </source>
</evidence>
<keyword evidence="6" id="KW-1185">Reference proteome</keyword>
<evidence type="ECO:0000256" key="2">
    <source>
        <dbReference type="ARBA" id="ARBA00023326"/>
    </source>
</evidence>
<dbReference type="Proteomes" id="UP001250181">
    <property type="component" value="Unassembled WGS sequence"/>
</dbReference>
<feature type="signal peptide" evidence="3">
    <location>
        <begin position="1"/>
        <end position="37"/>
    </location>
</feature>
<dbReference type="InterPro" id="IPR013830">
    <property type="entry name" value="SGNH_hydro"/>
</dbReference>
<dbReference type="Gene3D" id="2.60.40.290">
    <property type="match status" value="1"/>
</dbReference>
<feature type="domain" description="CBM2" evidence="4">
    <location>
        <begin position="253"/>
        <end position="362"/>
    </location>
</feature>
<protein>
    <submittedName>
        <fullName evidence="5">Cellulose binding domain-containing protein</fullName>
    </submittedName>
</protein>
<proteinExistence type="predicted"/>
<dbReference type="InterPro" id="IPR036514">
    <property type="entry name" value="SGNH_hydro_sf"/>
</dbReference>
<evidence type="ECO:0000256" key="3">
    <source>
        <dbReference type="SAM" id="SignalP"/>
    </source>
</evidence>
<dbReference type="SMART" id="SM00637">
    <property type="entry name" value="CBD_II"/>
    <property type="match status" value="1"/>
</dbReference>
<gene>
    <name evidence="5" type="ORF">RND61_18460</name>
</gene>
<evidence type="ECO:0000256" key="1">
    <source>
        <dbReference type="ARBA" id="ARBA00022729"/>
    </source>
</evidence>
<dbReference type="SUPFAM" id="SSF49384">
    <property type="entry name" value="Carbohydrate-binding domain"/>
    <property type="match status" value="1"/>
</dbReference>
<keyword evidence="2" id="KW-0624">Polysaccharide degradation</keyword>
<dbReference type="PROSITE" id="PS51173">
    <property type="entry name" value="CBM2"/>
    <property type="match status" value="1"/>
</dbReference>